<accession>A0A2T3Z7F1</accession>
<dbReference type="AlphaFoldDB" id="A0A2T3Z7F1"/>
<reference evidence="1 2" key="1">
    <citation type="submission" date="2016-07" db="EMBL/GenBank/DDBJ databases">
        <title>Multiple horizontal gene transfer events from other fungi enriched the ability of initially mycotrophic Trichoderma (Ascomycota) to feed on dead plant biomass.</title>
        <authorList>
            <consortium name="DOE Joint Genome Institute"/>
            <person name="Aerts A."/>
            <person name="Atanasova L."/>
            <person name="Chenthamara K."/>
            <person name="Zhang J."/>
            <person name="Grujic M."/>
            <person name="Henrissat B."/>
            <person name="Kuo A."/>
            <person name="Salamov A."/>
            <person name="Lipzen A."/>
            <person name="Labutti K."/>
            <person name="Barry K."/>
            <person name="Miao Y."/>
            <person name="Rahimi M.J."/>
            <person name="Shen Q."/>
            <person name="Grigoriev I.V."/>
            <person name="Kubicek C.P."/>
            <person name="Druzhinina I.S."/>
        </authorList>
    </citation>
    <scope>NUCLEOTIDE SEQUENCE [LARGE SCALE GENOMIC DNA]</scope>
    <source>
        <strain evidence="1 2">CBS 433.97</strain>
    </source>
</reference>
<evidence type="ECO:0000313" key="1">
    <source>
        <dbReference type="EMBL" id="PTB40739.1"/>
    </source>
</evidence>
<name>A0A2T3Z7F1_TRIA4</name>
<keyword evidence="2" id="KW-1185">Reference proteome</keyword>
<protein>
    <submittedName>
        <fullName evidence="1">Uncharacterized protein</fullName>
    </submittedName>
</protein>
<evidence type="ECO:0000313" key="2">
    <source>
        <dbReference type="Proteomes" id="UP000240493"/>
    </source>
</evidence>
<proteinExistence type="predicted"/>
<gene>
    <name evidence="1" type="ORF">M441DRAFT_411271</name>
</gene>
<dbReference type="Proteomes" id="UP000240493">
    <property type="component" value="Unassembled WGS sequence"/>
</dbReference>
<organism evidence="1 2">
    <name type="scientific">Trichoderma asperellum (strain ATCC 204424 / CBS 433.97 / NBRC 101777)</name>
    <dbReference type="NCBI Taxonomy" id="1042311"/>
    <lineage>
        <taxon>Eukaryota</taxon>
        <taxon>Fungi</taxon>
        <taxon>Dikarya</taxon>
        <taxon>Ascomycota</taxon>
        <taxon>Pezizomycotina</taxon>
        <taxon>Sordariomycetes</taxon>
        <taxon>Hypocreomycetidae</taxon>
        <taxon>Hypocreales</taxon>
        <taxon>Hypocreaceae</taxon>
        <taxon>Trichoderma</taxon>
    </lineage>
</organism>
<dbReference type="EMBL" id="KZ679262">
    <property type="protein sequence ID" value="PTB40739.1"/>
    <property type="molecule type" value="Genomic_DNA"/>
</dbReference>
<sequence>MREKKKNRYKSFILVAQSSQRLDHVHNRSAKAPIQRRSAMRAILSGRSYTSCSLPSLFCLFIVAPNNIF</sequence>